<sequence>MKDDLEPEQQQEDKEPFNKLSELDLLTSHYLENELPIILEKLLCSDHIMTAELWEWLEEVLEDYTRPEVLGRGSWNLRHRVFRDHGHGNWNR</sequence>
<evidence type="ECO:0000313" key="1">
    <source>
        <dbReference type="EMBL" id="KXG19740.1"/>
    </source>
</evidence>
<dbReference type="Proteomes" id="UP000000768">
    <property type="component" value="Chromosome 10"/>
</dbReference>
<reference evidence="2" key="2">
    <citation type="journal article" date="2018" name="Plant J.">
        <title>The Sorghum bicolor reference genome: improved assembly, gene annotations, a transcriptome atlas, and signatures of genome organization.</title>
        <authorList>
            <person name="McCormick R.F."/>
            <person name="Truong S.K."/>
            <person name="Sreedasyam A."/>
            <person name="Jenkins J."/>
            <person name="Shu S."/>
            <person name="Sims D."/>
            <person name="Kennedy M."/>
            <person name="Amirebrahimi M."/>
            <person name="Weers B.D."/>
            <person name="McKinley B."/>
            <person name="Mattison A."/>
            <person name="Morishige D.T."/>
            <person name="Grimwood J."/>
            <person name="Schmutz J."/>
            <person name="Mullet J.E."/>
        </authorList>
    </citation>
    <scope>NUCLEOTIDE SEQUENCE [LARGE SCALE GENOMIC DNA]</scope>
    <source>
        <strain evidence="2">cv. BTx623</strain>
    </source>
</reference>
<dbReference type="AlphaFoldDB" id="A0A194YIE7"/>
<proteinExistence type="predicted"/>
<accession>A0A194YIE7</accession>
<dbReference type="STRING" id="4558.A0A194YIE7"/>
<dbReference type="InParanoid" id="A0A194YIE7"/>
<evidence type="ECO:0000313" key="2">
    <source>
        <dbReference type="Proteomes" id="UP000000768"/>
    </source>
</evidence>
<name>A0A194YIE7_SORBI</name>
<dbReference type="Gramene" id="KXG19740">
    <property type="protein sequence ID" value="KXG19740"/>
    <property type="gene ID" value="SORBI_3010G109000"/>
</dbReference>
<gene>
    <name evidence="1" type="ORF">SORBI_3010G109000</name>
</gene>
<organism evidence="1 2">
    <name type="scientific">Sorghum bicolor</name>
    <name type="common">Sorghum</name>
    <name type="synonym">Sorghum vulgare</name>
    <dbReference type="NCBI Taxonomy" id="4558"/>
    <lineage>
        <taxon>Eukaryota</taxon>
        <taxon>Viridiplantae</taxon>
        <taxon>Streptophyta</taxon>
        <taxon>Embryophyta</taxon>
        <taxon>Tracheophyta</taxon>
        <taxon>Spermatophyta</taxon>
        <taxon>Magnoliopsida</taxon>
        <taxon>Liliopsida</taxon>
        <taxon>Poales</taxon>
        <taxon>Poaceae</taxon>
        <taxon>PACMAD clade</taxon>
        <taxon>Panicoideae</taxon>
        <taxon>Andropogonodae</taxon>
        <taxon>Andropogoneae</taxon>
        <taxon>Sorghinae</taxon>
        <taxon>Sorghum</taxon>
    </lineage>
</organism>
<reference evidence="1 2" key="1">
    <citation type="journal article" date="2009" name="Nature">
        <title>The Sorghum bicolor genome and the diversification of grasses.</title>
        <authorList>
            <person name="Paterson A.H."/>
            <person name="Bowers J.E."/>
            <person name="Bruggmann R."/>
            <person name="Dubchak I."/>
            <person name="Grimwood J."/>
            <person name="Gundlach H."/>
            <person name="Haberer G."/>
            <person name="Hellsten U."/>
            <person name="Mitros T."/>
            <person name="Poliakov A."/>
            <person name="Schmutz J."/>
            <person name="Spannagl M."/>
            <person name="Tang H."/>
            <person name="Wang X."/>
            <person name="Wicker T."/>
            <person name="Bharti A.K."/>
            <person name="Chapman J."/>
            <person name="Feltus F.A."/>
            <person name="Gowik U."/>
            <person name="Grigoriev I.V."/>
            <person name="Lyons E."/>
            <person name="Maher C.A."/>
            <person name="Martis M."/>
            <person name="Narechania A."/>
            <person name="Otillar R.P."/>
            <person name="Penning B.W."/>
            <person name="Salamov A.A."/>
            <person name="Wang Y."/>
            <person name="Zhang L."/>
            <person name="Carpita N.C."/>
            <person name="Freeling M."/>
            <person name="Gingle A.R."/>
            <person name="Hash C.T."/>
            <person name="Keller B."/>
            <person name="Klein P."/>
            <person name="Kresovich S."/>
            <person name="McCann M.C."/>
            <person name="Ming R."/>
            <person name="Peterson D.G."/>
            <person name="Mehboob-ur-Rahman"/>
            <person name="Ware D."/>
            <person name="Westhoff P."/>
            <person name="Mayer K.F."/>
            <person name="Messing J."/>
            <person name="Rokhsar D.S."/>
        </authorList>
    </citation>
    <scope>NUCLEOTIDE SEQUENCE [LARGE SCALE GENOMIC DNA]</scope>
    <source>
        <strain evidence="2">cv. BTx623</strain>
    </source>
</reference>
<keyword evidence="2" id="KW-1185">Reference proteome</keyword>
<dbReference type="EMBL" id="CM000769">
    <property type="protein sequence ID" value="KXG19740.1"/>
    <property type="molecule type" value="Genomic_DNA"/>
</dbReference>
<protein>
    <submittedName>
        <fullName evidence="1">Uncharacterized protein</fullName>
    </submittedName>
</protein>